<gene>
    <name evidence="2" type="ORF">DU508_21190</name>
</gene>
<evidence type="ECO:0000259" key="1">
    <source>
        <dbReference type="Pfam" id="PF09413"/>
    </source>
</evidence>
<protein>
    <submittedName>
        <fullName evidence="2">DUF2007 domain-containing protein</fullName>
    </submittedName>
</protein>
<dbReference type="InterPro" id="IPR011322">
    <property type="entry name" value="N-reg_PII-like_a/b"/>
</dbReference>
<evidence type="ECO:0000313" key="2">
    <source>
        <dbReference type="EMBL" id="RDC54487.1"/>
    </source>
</evidence>
<sequence length="147" mass="16275">MNDRTLVYSTYYNPVEANIVRAKLEDAGFACFLADENVATLNPLYNQAIGGVKLIVFERDVESINALLTENIELAADSSNMDLPDNAEIVNDLVICTSCGAKDAGYGMATKHKHSWWVIAISFLLGGVYPFKGNKCYHCYNCGFEFE</sequence>
<keyword evidence="3" id="KW-1185">Reference proteome</keyword>
<proteinExistence type="predicted"/>
<dbReference type="InterPro" id="IPR018551">
    <property type="entry name" value="DUF2007"/>
</dbReference>
<dbReference type="Gene3D" id="3.30.70.790">
    <property type="entry name" value="UreE, C-terminal domain"/>
    <property type="match status" value="1"/>
</dbReference>
<name>A0A369PU51_9SPHI</name>
<comment type="caution">
    <text evidence="2">The sequence shown here is derived from an EMBL/GenBank/DDBJ whole genome shotgun (WGS) entry which is preliminary data.</text>
</comment>
<dbReference type="EMBL" id="QPKV01000013">
    <property type="protein sequence ID" value="RDC54487.1"/>
    <property type="molecule type" value="Genomic_DNA"/>
</dbReference>
<dbReference type="SUPFAM" id="SSF54913">
    <property type="entry name" value="GlnB-like"/>
    <property type="match status" value="1"/>
</dbReference>
<dbReference type="AlphaFoldDB" id="A0A369PU51"/>
<accession>A0A369PU51</accession>
<dbReference type="RefSeq" id="WP_115404667.1">
    <property type="nucleotide sequence ID" value="NZ_QPKV01000013.1"/>
</dbReference>
<evidence type="ECO:0000313" key="3">
    <source>
        <dbReference type="Proteomes" id="UP000253961"/>
    </source>
</evidence>
<dbReference type="Proteomes" id="UP000253961">
    <property type="component" value="Unassembled WGS sequence"/>
</dbReference>
<dbReference type="OrthoDB" id="8480302at2"/>
<dbReference type="Pfam" id="PF09413">
    <property type="entry name" value="DUF2007"/>
    <property type="match status" value="1"/>
</dbReference>
<organism evidence="2 3">
    <name type="scientific">Pedobacter chinensis</name>
    <dbReference type="NCBI Taxonomy" id="2282421"/>
    <lineage>
        <taxon>Bacteria</taxon>
        <taxon>Pseudomonadati</taxon>
        <taxon>Bacteroidota</taxon>
        <taxon>Sphingobacteriia</taxon>
        <taxon>Sphingobacteriales</taxon>
        <taxon>Sphingobacteriaceae</taxon>
        <taxon>Pedobacter</taxon>
    </lineage>
</organism>
<feature type="domain" description="DUF2007" evidence="1">
    <location>
        <begin position="13"/>
        <end position="70"/>
    </location>
</feature>
<reference evidence="2 3" key="1">
    <citation type="submission" date="2018-07" db="EMBL/GenBank/DDBJ databases">
        <title>Pedobacter sp. nov., isolated from soil.</title>
        <authorList>
            <person name="Zhou L.Y."/>
            <person name="Du Z.J."/>
        </authorList>
    </citation>
    <scope>NUCLEOTIDE SEQUENCE [LARGE SCALE GENOMIC DNA]</scope>
    <source>
        <strain evidence="2 3">JDX94</strain>
    </source>
</reference>